<dbReference type="Pfam" id="PF04519">
    <property type="entry name" value="Bactofilin"/>
    <property type="match status" value="1"/>
</dbReference>
<keyword evidence="3" id="KW-0472">Membrane</keyword>
<dbReference type="PANTHER" id="PTHR35024">
    <property type="entry name" value="HYPOTHETICAL CYTOSOLIC PROTEIN"/>
    <property type="match status" value="1"/>
</dbReference>
<dbReference type="PANTHER" id="PTHR35024:SF4">
    <property type="entry name" value="POLYMER-FORMING CYTOSKELETAL PROTEIN"/>
    <property type="match status" value="1"/>
</dbReference>
<accession>A0A6M8UD72</accession>
<dbReference type="AlphaFoldDB" id="A0A6M8UD72"/>
<reference evidence="4 5" key="1">
    <citation type="submission" date="2020-06" db="EMBL/GenBank/DDBJ databases">
        <title>Genome sequence of Paramixta manurensis strain PD-1.</title>
        <authorList>
            <person name="Lee C.W."/>
            <person name="Kim J."/>
        </authorList>
    </citation>
    <scope>NUCLEOTIDE SEQUENCE [LARGE SCALE GENOMIC DNA]</scope>
    <source>
        <strain evidence="4 5">PD-1</strain>
    </source>
</reference>
<evidence type="ECO:0000313" key="4">
    <source>
        <dbReference type="EMBL" id="QKJ88555.1"/>
    </source>
</evidence>
<organism evidence="4 5">
    <name type="scientific">Paramixta manurensis</name>
    <dbReference type="NCBI Taxonomy" id="2740817"/>
    <lineage>
        <taxon>Bacteria</taxon>
        <taxon>Pseudomonadati</taxon>
        <taxon>Pseudomonadota</taxon>
        <taxon>Gammaproteobacteria</taxon>
        <taxon>Enterobacterales</taxon>
        <taxon>Erwiniaceae</taxon>
        <taxon>Paramixta</taxon>
    </lineage>
</organism>
<protein>
    <recommendedName>
        <fullName evidence="6">Polymer-forming cytoskeletal protein</fullName>
    </recommendedName>
</protein>
<evidence type="ECO:0008006" key="6">
    <source>
        <dbReference type="Google" id="ProtNLM"/>
    </source>
</evidence>
<gene>
    <name evidence="4" type="ORF">PMPD1_3640</name>
</gene>
<keyword evidence="5" id="KW-1185">Reference proteome</keyword>
<keyword evidence="3" id="KW-0812">Transmembrane</keyword>
<proteinExistence type="inferred from homology"/>
<feature type="region of interest" description="Disordered" evidence="2">
    <location>
        <begin position="230"/>
        <end position="266"/>
    </location>
</feature>
<dbReference type="Proteomes" id="UP000505325">
    <property type="component" value="Chromosome"/>
</dbReference>
<sequence length="266" mass="28717">MRVERGYHALPPGFIQCRDMNYNLLWLIWIIWAGLLAVYLLHQESLLTLAHLIWQPPVVLVPLIIAAYLYRKSLFNKGMNMFKRKELPVKTSDTPSLAAMASAASAPQALTKEPENNNVAPLPGPADATTIPANCVIIGEISASGDIHVNGTVEGKVRSDQTIFLLSQGKVSGEVNADKIVVNGVLTGLCSGREVEINASGLLDGTLECDTLSINKKGRFYGISRPLSGGDESDIKKPVDTLSTGSLTHIPESFLKPKEPSTAQES</sequence>
<comment type="similarity">
    <text evidence="1">Belongs to the bactofilin family.</text>
</comment>
<keyword evidence="3" id="KW-1133">Transmembrane helix</keyword>
<name>A0A6M8UD72_9GAMM</name>
<evidence type="ECO:0000256" key="2">
    <source>
        <dbReference type="SAM" id="MobiDB-lite"/>
    </source>
</evidence>
<dbReference type="EMBL" id="CP054212">
    <property type="protein sequence ID" value="QKJ88555.1"/>
    <property type="molecule type" value="Genomic_DNA"/>
</dbReference>
<dbReference type="InterPro" id="IPR007607">
    <property type="entry name" value="BacA/B"/>
</dbReference>
<evidence type="ECO:0000256" key="3">
    <source>
        <dbReference type="SAM" id="Phobius"/>
    </source>
</evidence>
<feature type="transmembrane region" description="Helical" evidence="3">
    <location>
        <begin position="21"/>
        <end position="41"/>
    </location>
</feature>
<evidence type="ECO:0000313" key="5">
    <source>
        <dbReference type="Proteomes" id="UP000505325"/>
    </source>
</evidence>
<dbReference type="KEGG" id="pmak:PMPD1_3640"/>
<evidence type="ECO:0000256" key="1">
    <source>
        <dbReference type="ARBA" id="ARBA00044755"/>
    </source>
</evidence>
<feature type="transmembrane region" description="Helical" evidence="3">
    <location>
        <begin position="53"/>
        <end position="70"/>
    </location>
</feature>